<dbReference type="PANTHER" id="PTHR19139:SF34">
    <property type="entry name" value="AQUAPORIN-4"/>
    <property type="match status" value="1"/>
</dbReference>
<keyword evidence="11" id="KW-0325">Glycoprotein</keyword>
<comment type="subcellular location">
    <subcellularLocation>
        <location evidence="2">Basolateral cell membrane</location>
        <topology evidence="2">Multi-pass membrane protein</topology>
    </subcellularLocation>
    <subcellularLocation>
        <location evidence="1">Cell membrane</location>
        <location evidence="1">Sarcolemma</location>
        <topology evidence="1">Multi-pass membrane protein</topology>
    </subcellularLocation>
</comment>
<dbReference type="InterPro" id="IPR000425">
    <property type="entry name" value="MIP"/>
</dbReference>
<dbReference type="Pfam" id="PF00230">
    <property type="entry name" value="MIP"/>
    <property type="match status" value="1"/>
</dbReference>
<proteinExistence type="evidence at transcript level"/>
<evidence type="ECO:0000256" key="3">
    <source>
        <dbReference type="ARBA" id="ARBA00006175"/>
    </source>
</evidence>
<evidence type="ECO:0000256" key="8">
    <source>
        <dbReference type="ARBA" id="ARBA00022737"/>
    </source>
</evidence>
<evidence type="ECO:0000256" key="6">
    <source>
        <dbReference type="ARBA" id="ARBA00022553"/>
    </source>
</evidence>
<reference evidence="18" key="1">
    <citation type="journal article" date="2011" name="Front. Physiol.">
        <title>Aquaporin 4 is a Ubiquitously Expressed Isoform in the Dogfish (Squalus acanthias) Shark.</title>
        <authorList>
            <person name="Cutler C.P."/>
            <person name="Maciver B."/>
            <person name="Cramb G."/>
            <person name="Zeidel M."/>
        </authorList>
    </citation>
    <scope>NUCLEOTIDE SEQUENCE</scope>
</reference>
<dbReference type="AlphaFoldDB" id="H6BHM5"/>
<dbReference type="EMBL" id="JF944824">
    <property type="protein sequence ID" value="AEJ08190.1"/>
    <property type="molecule type" value="mRNA"/>
</dbReference>
<protein>
    <recommendedName>
        <fullName evidence="13">Aquaporin-4</fullName>
    </recommendedName>
</protein>
<evidence type="ECO:0000256" key="5">
    <source>
        <dbReference type="ARBA" id="ARBA00022475"/>
    </source>
</evidence>
<gene>
    <name evidence="18" type="primary">AQP4</name>
</gene>
<keyword evidence="9 17" id="KW-1133">Transmembrane helix</keyword>
<feature type="transmembrane region" description="Helical" evidence="17">
    <location>
        <begin position="179"/>
        <end position="200"/>
    </location>
</feature>
<feature type="transmembrane region" description="Helical" evidence="17">
    <location>
        <begin position="91"/>
        <end position="111"/>
    </location>
</feature>
<dbReference type="PANTHER" id="PTHR19139">
    <property type="entry name" value="AQUAPORIN TRANSPORTER"/>
    <property type="match status" value="1"/>
</dbReference>
<evidence type="ECO:0000256" key="14">
    <source>
        <dbReference type="ARBA" id="ARBA00046979"/>
    </source>
</evidence>
<keyword evidence="6" id="KW-0597">Phosphoprotein</keyword>
<dbReference type="Gene3D" id="1.20.1080.10">
    <property type="entry name" value="Glycerol uptake facilitator protein"/>
    <property type="match status" value="1"/>
</dbReference>
<keyword evidence="4 15" id="KW-0813">Transport</keyword>
<keyword evidence="5" id="KW-1003">Cell membrane</keyword>
<sequence>MHRSHQGIEPESQSQPLFHSLSTGSSITPSQPPAASKRSPLCSFGAAMTAFKGIWTQQFWRAVSGEFLATLIFVLLSLGSTIGWSGEGGPLDIVLISLSFGLSIATMVQCFGHISGGHVNPVVTAAMVCTRKLSLAKGFFYILAQCLGAIVGAGILYLITPSDVVGGLGVTMINEKLSAGHGLLVELFITFQLVFTIFATCDSKRDDLKGSAALAIGLSVVIGHMFAINYTGASMNPARSFGPAVITGKWENHWVYWVGPMMGGIIAAALYEYLFCPHRELKHHFKDIFKSTQPSGDKYAEGEDNRSQAIEYEDLAVKAGGSQVIDVDQNEEKKEKDATKELLSSV</sequence>
<keyword evidence="7 15" id="KW-0812">Transmembrane</keyword>
<evidence type="ECO:0000256" key="9">
    <source>
        <dbReference type="ARBA" id="ARBA00022989"/>
    </source>
</evidence>
<evidence type="ECO:0000256" key="2">
    <source>
        <dbReference type="ARBA" id="ARBA00004554"/>
    </source>
</evidence>
<evidence type="ECO:0000256" key="1">
    <source>
        <dbReference type="ARBA" id="ARBA00004415"/>
    </source>
</evidence>
<feature type="region of interest" description="Disordered" evidence="16">
    <location>
        <begin position="326"/>
        <end position="346"/>
    </location>
</feature>
<keyword evidence="8" id="KW-0677">Repeat</keyword>
<dbReference type="InterPro" id="IPR023271">
    <property type="entry name" value="Aquaporin-like"/>
</dbReference>
<evidence type="ECO:0000256" key="4">
    <source>
        <dbReference type="ARBA" id="ARBA00022448"/>
    </source>
</evidence>
<accession>H6BHM5</accession>
<evidence type="ECO:0000256" key="13">
    <source>
        <dbReference type="ARBA" id="ARBA00040878"/>
    </source>
</evidence>
<comment type="similarity">
    <text evidence="3 15">Belongs to the MIP/aquaporin (TC 1.A.8) family.</text>
</comment>
<evidence type="ECO:0000256" key="12">
    <source>
        <dbReference type="ARBA" id="ARBA00034651"/>
    </source>
</evidence>
<feature type="transmembrane region" description="Helical" evidence="17">
    <location>
        <begin position="212"/>
        <end position="234"/>
    </location>
</feature>
<evidence type="ECO:0000256" key="17">
    <source>
        <dbReference type="SAM" id="Phobius"/>
    </source>
</evidence>
<dbReference type="InterPro" id="IPR034294">
    <property type="entry name" value="Aquaporin_transptr"/>
</dbReference>
<comment type="subunit">
    <text evidence="14">Homotetramer. The tetramers can form oligomeric arrays in membranes. The size of the oligomers differs between tissues and is smaller in skeletal muscle than in brain. Interaction between AQP4 oligomeric arrays in close-by cells can contribute to cell-cell adhesion. Part of a complex containing MLC1, TRPV4, HEPACAM and ATP1B1.</text>
</comment>
<dbReference type="SUPFAM" id="SSF81338">
    <property type="entry name" value="Aquaporin-like"/>
    <property type="match status" value="1"/>
</dbReference>
<dbReference type="PRINTS" id="PR02016">
    <property type="entry name" value="AQUAPORIN4"/>
</dbReference>
<name>H6BHM5_SQUAC</name>
<feature type="compositionally biased region" description="Basic and acidic residues" evidence="16">
    <location>
        <begin position="330"/>
        <end position="340"/>
    </location>
</feature>
<evidence type="ECO:0000256" key="7">
    <source>
        <dbReference type="ARBA" id="ARBA00022692"/>
    </source>
</evidence>
<evidence type="ECO:0000256" key="15">
    <source>
        <dbReference type="RuleBase" id="RU000477"/>
    </source>
</evidence>
<feature type="transmembrane region" description="Helical" evidence="17">
    <location>
        <begin position="67"/>
        <end position="85"/>
    </location>
</feature>
<dbReference type="GO" id="GO:0015250">
    <property type="term" value="F:water channel activity"/>
    <property type="evidence" value="ECO:0007669"/>
    <property type="project" value="UniProtKB-ARBA"/>
</dbReference>
<evidence type="ECO:0000256" key="11">
    <source>
        <dbReference type="ARBA" id="ARBA00023180"/>
    </source>
</evidence>
<evidence type="ECO:0000256" key="10">
    <source>
        <dbReference type="ARBA" id="ARBA00023136"/>
    </source>
</evidence>
<dbReference type="GO" id="GO:0042383">
    <property type="term" value="C:sarcolemma"/>
    <property type="evidence" value="ECO:0007669"/>
    <property type="project" value="UniProtKB-SubCell"/>
</dbReference>
<dbReference type="PRINTS" id="PR00783">
    <property type="entry name" value="MINTRINSICP"/>
</dbReference>
<dbReference type="GO" id="GO:0016323">
    <property type="term" value="C:basolateral plasma membrane"/>
    <property type="evidence" value="ECO:0007669"/>
    <property type="project" value="UniProtKB-SubCell"/>
</dbReference>
<feature type="transmembrane region" description="Helical" evidence="17">
    <location>
        <begin position="139"/>
        <end position="159"/>
    </location>
</feature>
<evidence type="ECO:0000256" key="16">
    <source>
        <dbReference type="SAM" id="MobiDB-lite"/>
    </source>
</evidence>
<feature type="transmembrane region" description="Helical" evidence="17">
    <location>
        <begin position="254"/>
        <end position="276"/>
    </location>
</feature>
<keyword evidence="10 17" id="KW-0472">Membrane</keyword>
<dbReference type="GO" id="GO:0009992">
    <property type="term" value="P:intracellular water homeostasis"/>
    <property type="evidence" value="ECO:0007669"/>
    <property type="project" value="UniProtKB-ARBA"/>
</dbReference>
<dbReference type="FunFam" id="1.20.1080.10:FF:000009">
    <property type="entry name" value="aquaporin-4 isoform X1"/>
    <property type="match status" value="1"/>
</dbReference>
<comment type="catalytic activity">
    <reaction evidence="12">
        <text>H2O(in) = H2O(out)</text>
        <dbReference type="Rhea" id="RHEA:29667"/>
        <dbReference type="ChEBI" id="CHEBI:15377"/>
    </reaction>
</comment>
<organism evidence="18">
    <name type="scientific">Squalus acanthias</name>
    <name type="common">Spiny dogfish</name>
    <dbReference type="NCBI Taxonomy" id="7797"/>
    <lineage>
        <taxon>Eukaryota</taxon>
        <taxon>Metazoa</taxon>
        <taxon>Chordata</taxon>
        <taxon>Craniata</taxon>
        <taxon>Vertebrata</taxon>
        <taxon>Chondrichthyes</taxon>
        <taxon>Elasmobranchii</taxon>
        <taxon>Squalomorphii</taxon>
        <taxon>Squaliformes</taxon>
        <taxon>Squalidae</taxon>
        <taxon>Squalus</taxon>
    </lineage>
</organism>
<evidence type="ECO:0000313" key="18">
    <source>
        <dbReference type="EMBL" id="AEJ08190.1"/>
    </source>
</evidence>
<dbReference type="NCBIfam" id="TIGR00861">
    <property type="entry name" value="MIP"/>
    <property type="match status" value="1"/>
</dbReference>
<dbReference type="CDD" id="cd00333">
    <property type="entry name" value="MIP"/>
    <property type="match status" value="1"/>
</dbReference>